<comment type="caution">
    <text evidence="2">The sequence shown here is derived from an EMBL/GenBank/DDBJ whole genome shotgun (WGS) entry which is preliminary data.</text>
</comment>
<organism evidence="2 3">
    <name type="scientific">Promicromonospora citrea</name>
    <dbReference type="NCBI Taxonomy" id="43677"/>
    <lineage>
        <taxon>Bacteria</taxon>
        <taxon>Bacillati</taxon>
        <taxon>Actinomycetota</taxon>
        <taxon>Actinomycetes</taxon>
        <taxon>Micrococcales</taxon>
        <taxon>Promicromonosporaceae</taxon>
        <taxon>Promicromonospora</taxon>
    </lineage>
</organism>
<dbReference type="Proteomes" id="UP000655589">
    <property type="component" value="Unassembled WGS sequence"/>
</dbReference>
<evidence type="ECO:0000313" key="2">
    <source>
        <dbReference type="EMBL" id="GGM10557.1"/>
    </source>
</evidence>
<protein>
    <submittedName>
        <fullName evidence="2">Uncharacterized protein</fullName>
    </submittedName>
</protein>
<accession>A0A8H9L357</accession>
<name>A0A8H9L357_9MICO</name>
<feature type="region of interest" description="Disordered" evidence="1">
    <location>
        <begin position="31"/>
        <end position="73"/>
    </location>
</feature>
<evidence type="ECO:0000256" key="1">
    <source>
        <dbReference type="SAM" id="MobiDB-lite"/>
    </source>
</evidence>
<reference evidence="2" key="2">
    <citation type="submission" date="2020-09" db="EMBL/GenBank/DDBJ databases">
        <authorList>
            <person name="Sun Q."/>
            <person name="Ohkuma M."/>
        </authorList>
    </citation>
    <scope>NUCLEOTIDE SEQUENCE</scope>
    <source>
        <strain evidence="2">JCM 3051</strain>
    </source>
</reference>
<dbReference type="EMBL" id="BMPT01000001">
    <property type="protein sequence ID" value="GGM10557.1"/>
    <property type="molecule type" value="Genomic_DNA"/>
</dbReference>
<reference evidence="2" key="1">
    <citation type="journal article" date="2014" name="Int. J. Syst. Evol. Microbiol.">
        <title>Complete genome sequence of Corynebacterium casei LMG S-19264T (=DSM 44701T), isolated from a smear-ripened cheese.</title>
        <authorList>
            <consortium name="US DOE Joint Genome Institute (JGI-PGF)"/>
            <person name="Walter F."/>
            <person name="Albersmeier A."/>
            <person name="Kalinowski J."/>
            <person name="Ruckert C."/>
        </authorList>
    </citation>
    <scope>NUCLEOTIDE SEQUENCE</scope>
    <source>
        <strain evidence="2">JCM 3051</strain>
    </source>
</reference>
<gene>
    <name evidence="2" type="ORF">GCM10010102_02990</name>
</gene>
<proteinExistence type="predicted"/>
<dbReference type="AlphaFoldDB" id="A0A8H9L357"/>
<evidence type="ECO:0000313" key="3">
    <source>
        <dbReference type="Proteomes" id="UP000655589"/>
    </source>
</evidence>
<sequence length="73" mass="8085">MSLWGPAAEAEIEYRQAELARAWGGRRAARTERSARRAARRTAPVRTERARAQQIKEGIAGMRPAGAHRGLFA</sequence>
<keyword evidence="3" id="KW-1185">Reference proteome</keyword>
<dbReference type="RefSeq" id="WP_171108750.1">
    <property type="nucleotide sequence ID" value="NZ_BMPT01000001.1"/>
</dbReference>